<name>F2URG3_SALR5</name>
<dbReference type="GeneID" id="16068721"/>
<gene>
    <name evidence="2" type="ORF">PTSG_13100</name>
</gene>
<dbReference type="InParanoid" id="F2URG3"/>
<feature type="region of interest" description="Disordered" evidence="1">
    <location>
        <begin position="1"/>
        <end position="28"/>
    </location>
</feature>
<feature type="compositionally biased region" description="Basic residues" evidence="1">
    <location>
        <begin position="1"/>
        <end position="14"/>
    </location>
</feature>
<proteinExistence type="predicted"/>
<organism evidence="3">
    <name type="scientific">Salpingoeca rosetta (strain ATCC 50818 / BSB-021)</name>
    <dbReference type="NCBI Taxonomy" id="946362"/>
    <lineage>
        <taxon>Eukaryota</taxon>
        <taxon>Choanoflagellata</taxon>
        <taxon>Craspedida</taxon>
        <taxon>Salpingoecidae</taxon>
        <taxon>Salpingoeca</taxon>
    </lineage>
</organism>
<reference evidence="2" key="1">
    <citation type="submission" date="2009-08" db="EMBL/GenBank/DDBJ databases">
        <title>Annotation of Salpingoeca rosetta.</title>
        <authorList>
            <consortium name="The Broad Institute Genome Sequencing Platform"/>
            <person name="Russ C."/>
            <person name="Cuomo C."/>
            <person name="Burger G."/>
            <person name="Gray M.W."/>
            <person name="Holland P.W.H."/>
            <person name="King N."/>
            <person name="Lang F.B.F."/>
            <person name="Roger A.J."/>
            <person name="Ruiz-Trillo I."/>
            <person name="Young S.K."/>
            <person name="Zeng Q."/>
            <person name="Gargeya S."/>
            <person name="Alvarado L."/>
            <person name="Berlin A."/>
            <person name="Chapman S.B."/>
            <person name="Chen Z."/>
            <person name="Freedman E."/>
            <person name="Gellesch M."/>
            <person name="Goldberg J."/>
            <person name="Griggs A."/>
            <person name="Gujja S."/>
            <person name="Heilman E."/>
            <person name="Heiman D."/>
            <person name="Howarth C."/>
            <person name="Mehta T."/>
            <person name="Neiman D."/>
            <person name="Pearson M."/>
            <person name="Roberts A."/>
            <person name="Saif S."/>
            <person name="Shea T."/>
            <person name="Shenoy N."/>
            <person name="Sisk P."/>
            <person name="Stolte C."/>
            <person name="Sykes S."/>
            <person name="White J."/>
            <person name="Yandava C."/>
            <person name="Haas B."/>
            <person name="Nusbaum C."/>
            <person name="Birren B."/>
        </authorList>
    </citation>
    <scope>NUCLEOTIDE SEQUENCE [LARGE SCALE GENOMIC DNA]</scope>
    <source>
        <strain evidence="2">ATCC 50818</strain>
    </source>
</reference>
<accession>F2URG3</accession>
<evidence type="ECO:0000313" key="2">
    <source>
        <dbReference type="EMBL" id="EGD80132.1"/>
    </source>
</evidence>
<evidence type="ECO:0000256" key="1">
    <source>
        <dbReference type="SAM" id="MobiDB-lite"/>
    </source>
</evidence>
<protein>
    <submittedName>
        <fullName evidence="2">Uncharacterized protein</fullName>
    </submittedName>
</protein>
<dbReference type="Proteomes" id="UP000007799">
    <property type="component" value="Unassembled WGS sequence"/>
</dbReference>
<keyword evidence="3" id="KW-1185">Reference proteome</keyword>
<dbReference type="AlphaFoldDB" id="F2URG3"/>
<evidence type="ECO:0000313" key="3">
    <source>
        <dbReference type="Proteomes" id="UP000007799"/>
    </source>
</evidence>
<dbReference type="KEGG" id="sre:PTSG_13100"/>
<sequence>MQMSKTKKKRKREGKGKEPLSRGASMRARRMSLSRIACGHEKPRLRPCTNFSFLLDLGSAVFRATSLFICVCEVCVWVQAKRSDTLCVCCERCLHEHTCIHSTCNENSTGVCLCVDVCVCMMHEHCVGVKRHMWGGEQAFARVPVCVLVTTRIMSKRTSTIQKQSNTRHMRLWRATTVFAERGRADCSASSECDSVKRWTFLAHEHTLLALDCSSLLTVM</sequence>
<dbReference type="RefSeq" id="XP_004988194.1">
    <property type="nucleotide sequence ID" value="XM_004988137.1"/>
</dbReference>
<dbReference type="EMBL" id="GL832991">
    <property type="protein sequence ID" value="EGD80132.1"/>
    <property type="molecule type" value="Genomic_DNA"/>
</dbReference>